<accession>A0AAE0GQ92</accession>
<dbReference type="AlphaFoldDB" id="A0AAE0GQ92"/>
<evidence type="ECO:0000313" key="2">
    <source>
        <dbReference type="Proteomes" id="UP001190700"/>
    </source>
</evidence>
<dbReference type="EMBL" id="LGRX02003513">
    <property type="protein sequence ID" value="KAK3282150.1"/>
    <property type="molecule type" value="Genomic_DNA"/>
</dbReference>
<keyword evidence="2" id="KW-1185">Reference proteome</keyword>
<evidence type="ECO:0000313" key="1">
    <source>
        <dbReference type="EMBL" id="KAK3282150.1"/>
    </source>
</evidence>
<organism evidence="1 2">
    <name type="scientific">Cymbomonas tetramitiformis</name>
    <dbReference type="NCBI Taxonomy" id="36881"/>
    <lineage>
        <taxon>Eukaryota</taxon>
        <taxon>Viridiplantae</taxon>
        <taxon>Chlorophyta</taxon>
        <taxon>Pyramimonadophyceae</taxon>
        <taxon>Pyramimonadales</taxon>
        <taxon>Pyramimonadaceae</taxon>
        <taxon>Cymbomonas</taxon>
    </lineage>
</organism>
<name>A0AAE0GQ92_9CHLO</name>
<reference evidence="1 2" key="1">
    <citation type="journal article" date="2015" name="Genome Biol. Evol.">
        <title>Comparative Genomics of a Bacterivorous Green Alga Reveals Evolutionary Causalities and Consequences of Phago-Mixotrophic Mode of Nutrition.</title>
        <authorList>
            <person name="Burns J.A."/>
            <person name="Paasch A."/>
            <person name="Narechania A."/>
            <person name="Kim E."/>
        </authorList>
    </citation>
    <scope>NUCLEOTIDE SEQUENCE [LARGE SCALE GENOMIC DNA]</scope>
    <source>
        <strain evidence="1 2">PLY_AMNH</strain>
    </source>
</reference>
<sequence>MDELKVHHDCQDTQLRKYQAGVDLYSLGGLTFVRHGARIAAWWGFSWGFAPGRRVDVTPLLDNIVLDPLRTVSIGFVVLGAQALPGAEPFLPLDGIVPSEPLVLPAAPQSSAQPFVYLSFKVEPVDVGDKPSPITIFSSWPTLVDQLWTKTSAASLEAAKTSIKKWKERMSKLGEHGGSVLGTTSRACRMAAAFHGDPDRVYLARGAACGVGFPFSQVPENTFYTVATYVSKEHRLAMQAEILKEKKVNNIVRVLMHWKVQGICAAGTVEKERKGVFKCRPVWGYSRAEDVGVSSRIDLSIDFFGGTLLSTDDGACTASISEDGLLVVQTKVVYGLSPCTRCAHAPLSQRRGRFLHLSHKVVHHLKGICAVMQLYTGQRVWLGQLKAKWEWFSIDASTGRGIRLLPNCIASEDDVYSDLLSRCQVAEFKRRFKEDRQISVWIEDEQLDKIEALTAVLEAERYAHTTQSSYSTGARSFVSFCISGRSWGYLTDMLPAADDVLAKRIVFHSHWLTALQGCGRRWGTPSKQVTPGGSEELL</sequence>
<protein>
    <submittedName>
        <fullName evidence="1">Uncharacterized protein</fullName>
    </submittedName>
</protein>
<comment type="caution">
    <text evidence="1">The sequence shown here is derived from an EMBL/GenBank/DDBJ whole genome shotgun (WGS) entry which is preliminary data.</text>
</comment>
<proteinExistence type="predicted"/>
<gene>
    <name evidence="1" type="ORF">CYMTET_10096</name>
</gene>
<dbReference type="Proteomes" id="UP001190700">
    <property type="component" value="Unassembled WGS sequence"/>
</dbReference>